<keyword evidence="4 6" id="KW-0732">Signal</keyword>
<gene>
    <name evidence="7" type="ORF">AM587_10013530</name>
</gene>
<organism evidence="7 8">
    <name type="scientific">Phytophthora nicotianae</name>
    <name type="common">Potato buckeye rot agent</name>
    <name type="synonym">Phytophthora parasitica</name>
    <dbReference type="NCBI Taxonomy" id="4792"/>
    <lineage>
        <taxon>Eukaryota</taxon>
        <taxon>Sar</taxon>
        <taxon>Stramenopiles</taxon>
        <taxon>Oomycota</taxon>
        <taxon>Peronosporomycetes</taxon>
        <taxon>Peronosporales</taxon>
        <taxon>Peronosporaceae</taxon>
        <taxon>Phytophthora</taxon>
    </lineage>
</organism>
<protein>
    <recommendedName>
        <fullName evidence="9">RxLR effector protein</fullName>
    </recommendedName>
</protein>
<evidence type="ECO:0000313" key="8">
    <source>
        <dbReference type="Proteomes" id="UP000052943"/>
    </source>
</evidence>
<evidence type="ECO:0008006" key="9">
    <source>
        <dbReference type="Google" id="ProtNLM"/>
    </source>
</evidence>
<dbReference type="Proteomes" id="UP000052943">
    <property type="component" value="Unassembled WGS sequence"/>
</dbReference>
<dbReference type="AlphaFoldDB" id="A0A0W8CPC0"/>
<accession>A0A0W8CPC0</accession>
<evidence type="ECO:0000256" key="6">
    <source>
        <dbReference type="SAM" id="SignalP"/>
    </source>
</evidence>
<comment type="similarity">
    <text evidence="2">Belongs to the RxLR effector family.</text>
</comment>
<proteinExistence type="inferred from homology"/>
<reference evidence="7 8" key="1">
    <citation type="submission" date="2015-11" db="EMBL/GenBank/DDBJ databases">
        <title>Genomes and virulence difference between two physiological races of Phytophthora nicotianae.</title>
        <authorList>
            <person name="Liu H."/>
            <person name="Ma X."/>
            <person name="Yu H."/>
            <person name="Fang D."/>
            <person name="Li Y."/>
            <person name="Wang X."/>
            <person name="Wang W."/>
            <person name="Dong Y."/>
            <person name="Xiao B."/>
        </authorList>
    </citation>
    <scope>NUCLEOTIDE SEQUENCE [LARGE SCALE GENOMIC DNA]</scope>
    <source>
        <strain evidence="8">race 0</strain>
    </source>
</reference>
<sequence>MRWYHVLLVASASLLASSDSILAGKMSMKASPAILTPFNSIARETTKKRFLRAEHVGNTGDNTTQDTNRGDDFNEDAEIGNANTSESEERGDTAAIQKLQSLKTFEKFKHSKTFKALSRSMSKATNTFSEKISSALPMKSKLKVWSNNGKSVSFVRKELEMDKLDDALLTQAKNFQFYDDYVTLQLPVWAKNELTPKEVIAELGLQGLSGAALTSNPNFKYYDEYLVKQALVWAKKDLDVDDILVSLDLNIIPVAVRSKAVNFKYYEEFVAGLMRSWTDNDVSVIDVMKKLKLNKLTGETLEKHPNYKYYKNYVKNNLKAWAADLKSYEFVVAKLGLRGKRGELLQTHPNVVFLEKLKKSADRYREKIWLQQSVTSYEAWKRLELERVHAITRPNSPTYAMYEHYVNLVDDAMVKLIESGEKNLPKLIDTNASPKELSVKAYIWAEKQRPEWYVKFSLGLEKLDETALKDAANYVYYMRYLDAKN</sequence>
<name>A0A0W8CPC0_PHYNI</name>
<evidence type="ECO:0000256" key="4">
    <source>
        <dbReference type="ARBA" id="ARBA00022729"/>
    </source>
</evidence>
<feature type="signal peptide" evidence="6">
    <location>
        <begin position="1"/>
        <end position="18"/>
    </location>
</feature>
<evidence type="ECO:0000256" key="2">
    <source>
        <dbReference type="ARBA" id="ARBA00010400"/>
    </source>
</evidence>
<feature type="chain" id="PRO_5006940793" description="RxLR effector protein" evidence="6">
    <location>
        <begin position="19"/>
        <end position="485"/>
    </location>
</feature>
<evidence type="ECO:0000256" key="3">
    <source>
        <dbReference type="ARBA" id="ARBA00022525"/>
    </source>
</evidence>
<dbReference type="OrthoDB" id="126711at2759"/>
<evidence type="ECO:0000256" key="5">
    <source>
        <dbReference type="SAM" id="MobiDB-lite"/>
    </source>
</evidence>
<dbReference type="InterPro" id="IPR031825">
    <property type="entry name" value="RXLR"/>
</dbReference>
<evidence type="ECO:0000313" key="7">
    <source>
        <dbReference type="EMBL" id="KUF86045.1"/>
    </source>
</evidence>
<dbReference type="Pfam" id="PF16810">
    <property type="entry name" value="RXLR"/>
    <property type="match status" value="1"/>
</dbReference>
<evidence type="ECO:0000256" key="1">
    <source>
        <dbReference type="ARBA" id="ARBA00004613"/>
    </source>
</evidence>
<dbReference type="EMBL" id="LNFO01002360">
    <property type="protein sequence ID" value="KUF86045.1"/>
    <property type="molecule type" value="Genomic_DNA"/>
</dbReference>
<feature type="compositionally biased region" description="Low complexity" evidence="5">
    <location>
        <begin position="57"/>
        <end position="67"/>
    </location>
</feature>
<comment type="subcellular location">
    <subcellularLocation>
        <location evidence="1">Secreted</location>
    </subcellularLocation>
</comment>
<comment type="caution">
    <text evidence="7">The sequence shown here is derived from an EMBL/GenBank/DDBJ whole genome shotgun (WGS) entry which is preliminary data.</text>
</comment>
<feature type="region of interest" description="Disordered" evidence="5">
    <location>
        <begin position="53"/>
        <end position="91"/>
    </location>
</feature>
<keyword evidence="3" id="KW-0964">Secreted</keyword>